<keyword evidence="2" id="KW-1133">Transmembrane helix</keyword>
<keyword evidence="2" id="KW-0472">Membrane</keyword>
<reference evidence="5" key="1">
    <citation type="journal article" date="2019" name="Int. J. Syst. Evol. Microbiol.">
        <title>The Global Catalogue of Microorganisms (GCM) 10K type strain sequencing project: providing services to taxonomists for standard genome sequencing and annotation.</title>
        <authorList>
            <consortium name="The Broad Institute Genomics Platform"/>
            <consortium name="The Broad Institute Genome Sequencing Center for Infectious Disease"/>
            <person name="Wu L."/>
            <person name="Ma J."/>
        </authorList>
    </citation>
    <scope>NUCLEOTIDE SEQUENCE [LARGE SCALE GENOMIC DNA]</scope>
    <source>
        <strain evidence="5">JCM 1407</strain>
    </source>
</reference>
<organism evidence="4 5">
    <name type="scientific">Clostridium oceanicum</name>
    <dbReference type="NCBI Taxonomy" id="1543"/>
    <lineage>
        <taxon>Bacteria</taxon>
        <taxon>Bacillati</taxon>
        <taxon>Bacillota</taxon>
        <taxon>Clostridia</taxon>
        <taxon>Eubacteriales</taxon>
        <taxon>Clostridiaceae</taxon>
        <taxon>Clostridium</taxon>
    </lineage>
</organism>
<dbReference type="InterPro" id="IPR004474">
    <property type="entry name" value="LytR_CpsA_psr"/>
</dbReference>
<sequence>MRSQKRAEKSKKTKIILSIITILVMLVITGVAYAYIKLGDVKKVPISKSDEKLHVSKDVKKYKDNDEIVNIAFFGLDRRSKDEPSRSDAIMVVSFDKKHKKIKLSSIMRDSYVDIEGHDKTKLNHAYAYGGPELAIKTINSNYNMNIRDFVAVDFFELEKIIDNVGGVEIPVRTDEINHINNGMKEVARIQGASIEQVDSPGLQTLNGKQAVAYARIRHTAGGDFERTDRQRTVLNAILEKVKKQGASKFPGIVSSILPNLTTSLSSTEILKMGASGFALGIDNVEQQRFPLDKYCKGTSIGGIYYLQYDKEQTISQMHKYIYEDIKPN</sequence>
<protein>
    <submittedName>
        <fullName evidence="4">LCP family protein</fullName>
    </submittedName>
</protein>
<dbReference type="NCBIfam" id="TIGR00350">
    <property type="entry name" value="lytR_cpsA_psr"/>
    <property type="match status" value="1"/>
</dbReference>
<feature type="domain" description="Cell envelope-related transcriptional attenuator" evidence="3">
    <location>
        <begin position="86"/>
        <end position="243"/>
    </location>
</feature>
<feature type="transmembrane region" description="Helical" evidence="2">
    <location>
        <begin position="15"/>
        <end position="36"/>
    </location>
</feature>
<dbReference type="InterPro" id="IPR050922">
    <property type="entry name" value="LytR/CpsA/Psr_CW_biosynth"/>
</dbReference>
<dbReference type="Gene3D" id="3.40.630.190">
    <property type="entry name" value="LCP protein"/>
    <property type="match status" value="1"/>
</dbReference>
<name>A0ABP3V1G9_9CLOT</name>
<dbReference type="EMBL" id="BAAACG010000019">
    <property type="protein sequence ID" value="GAA0746471.1"/>
    <property type="molecule type" value="Genomic_DNA"/>
</dbReference>
<evidence type="ECO:0000313" key="4">
    <source>
        <dbReference type="EMBL" id="GAA0746471.1"/>
    </source>
</evidence>
<evidence type="ECO:0000256" key="1">
    <source>
        <dbReference type="ARBA" id="ARBA00006068"/>
    </source>
</evidence>
<keyword evidence="5" id="KW-1185">Reference proteome</keyword>
<keyword evidence="2" id="KW-0812">Transmembrane</keyword>
<evidence type="ECO:0000313" key="5">
    <source>
        <dbReference type="Proteomes" id="UP001501510"/>
    </source>
</evidence>
<comment type="caution">
    <text evidence="4">The sequence shown here is derived from an EMBL/GenBank/DDBJ whole genome shotgun (WGS) entry which is preliminary data.</text>
</comment>
<evidence type="ECO:0000259" key="3">
    <source>
        <dbReference type="Pfam" id="PF03816"/>
    </source>
</evidence>
<proteinExistence type="inferred from homology"/>
<dbReference type="Proteomes" id="UP001501510">
    <property type="component" value="Unassembled WGS sequence"/>
</dbReference>
<dbReference type="PANTHER" id="PTHR33392:SF6">
    <property type="entry name" value="POLYISOPRENYL-TEICHOIC ACID--PEPTIDOGLYCAN TEICHOIC ACID TRANSFERASE TAGU"/>
    <property type="match status" value="1"/>
</dbReference>
<dbReference type="Pfam" id="PF03816">
    <property type="entry name" value="LytR_cpsA_psr"/>
    <property type="match status" value="1"/>
</dbReference>
<comment type="similarity">
    <text evidence="1">Belongs to the LytR/CpsA/Psr (LCP) family.</text>
</comment>
<evidence type="ECO:0000256" key="2">
    <source>
        <dbReference type="SAM" id="Phobius"/>
    </source>
</evidence>
<dbReference type="PANTHER" id="PTHR33392">
    <property type="entry name" value="POLYISOPRENYL-TEICHOIC ACID--PEPTIDOGLYCAN TEICHOIC ACID TRANSFERASE TAGU"/>
    <property type="match status" value="1"/>
</dbReference>
<accession>A0ABP3V1G9</accession>
<gene>
    <name evidence="4" type="ORF">GCM10008906_34110</name>
</gene>